<organism evidence="1 2">
    <name type="scientific">Tremella mesenterica</name>
    <name type="common">Jelly fungus</name>
    <dbReference type="NCBI Taxonomy" id="5217"/>
    <lineage>
        <taxon>Eukaryota</taxon>
        <taxon>Fungi</taxon>
        <taxon>Dikarya</taxon>
        <taxon>Basidiomycota</taxon>
        <taxon>Agaricomycotina</taxon>
        <taxon>Tremellomycetes</taxon>
        <taxon>Tremellales</taxon>
        <taxon>Tremellaceae</taxon>
        <taxon>Tremella</taxon>
    </lineage>
</organism>
<dbReference type="EMBL" id="SDIL01000029">
    <property type="protein sequence ID" value="RXK39628.1"/>
    <property type="molecule type" value="Genomic_DNA"/>
</dbReference>
<dbReference type="VEuPathDB" id="FungiDB:TREMEDRAFT_59380"/>
<proteinExistence type="predicted"/>
<evidence type="ECO:0008006" key="3">
    <source>
        <dbReference type="Google" id="ProtNLM"/>
    </source>
</evidence>
<protein>
    <recommendedName>
        <fullName evidence="3">Mediator of RNA polymerase II transcription subunit 20</fullName>
    </recommendedName>
</protein>
<dbReference type="AlphaFoldDB" id="A0A4Q1BP26"/>
<gene>
    <name evidence="1" type="ORF">M231_03130</name>
</gene>
<dbReference type="Proteomes" id="UP000289152">
    <property type="component" value="Unassembled WGS sequence"/>
</dbReference>
<evidence type="ECO:0000313" key="2">
    <source>
        <dbReference type="Proteomes" id="UP000289152"/>
    </source>
</evidence>
<sequence>MDPTILVQWTCTVPPPTQLVDIVHARILELYTPQLTPLKSSTQIRTFRASFPPSGPRLLSVITHVNPSQPHSQALATKDDTAYLFLDLKPPTTKNRVVDDAGTFIPGETGSEAERHGVDQKEEARYRVLAVRPAENVGPILNNVMSGFVLGLSKAARQAARTTQESVRPTPLPGTTLLLPVLIFPSLSSSHPSISLTIYTVPKQPPTLLLEAHWSDCPDQAMAKAVLHDFIDSLLPPEGQRQTWVWAMEDESGDGKVGKGVGGEMKKRVSGKDGDLERRRWVVGRIGRCLRESEVV</sequence>
<dbReference type="InParanoid" id="A0A4Q1BP26"/>
<accession>A0A4Q1BP26</accession>
<name>A0A4Q1BP26_TREME</name>
<reference evidence="1 2" key="1">
    <citation type="submission" date="2016-06" db="EMBL/GenBank/DDBJ databases">
        <title>Evolution of pathogenesis and genome organization in the Tremellales.</title>
        <authorList>
            <person name="Cuomo C."/>
            <person name="Litvintseva A."/>
            <person name="Heitman J."/>
            <person name="Chen Y."/>
            <person name="Sun S."/>
            <person name="Springer D."/>
            <person name="Dromer F."/>
            <person name="Young S."/>
            <person name="Zeng Q."/>
            <person name="Chapman S."/>
            <person name="Gujja S."/>
            <person name="Saif S."/>
            <person name="Birren B."/>
        </authorList>
    </citation>
    <scope>NUCLEOTIDE SEQUENCE [LARGE SCALE GENOMIC DNA]</scope>
    <source>
        <strain evidence="1 2">ATCC 28783</strain>
    </source>
</reference>
<keyword evidence="2" id="KW-1185">Reference proteome</keyword>
<dbReference type="OrthoDB" id="2565062at2759"/>
<evidence type="ECO:0000313" key="1">
    <source>
        <dbReference type="EMBL" id="RXK39628.1"/>
    </source>
</evidence>
<comment type="caution">
    <text evidence="1">The sequence shown here is derived from an EMBL/GenBank/DDBJ whole genome shotgun (WGS) entry which is preliminary data.</text>
</comment>